<dbReference type="AlphaFoldDB" id="A0A6A4LA04"/>
<evidence type="ECO:0000313" key="1">
    <source>
        <dbReference type="EMBL" id="KAE9454465.1"/>
    </source>
</evidence>
<feature type="non-terminal residue" evidence="1">
    <location>
        <position position="1"/>
    </location>
</feature>
<keyword evidence="2" id="KW-1185">Reference proteome</keyword>
<protein>
    <submittedName>
        <fullName evidence="1">Uncharacterized protein</fullName>
    </submittedName>
</protein>
<proteinExistence type="predicted"/>
<dbReference type="EMBL" id="QEFC01002115">
    <property type="protein sequence ID" value="KAE9454465.1"/>
    <property type="molecule type" value="Genomic_DNA"/>
</dbReference>
<accession>A0A6A4LA04</accession>
<evidence type="ECO:0000313" key="2">
    <source>
        <dbReference type="Proteomes" id="UP000428333"/>
    </source>
</evidence>
<dbReference type="Proteomes" id="UP000428333">
    <property type="component" value="Linkage Group LG08"/>
</dbReference>
<comment type="caution">
    <text evidence="1">The sequence shown here is derived from an EMBL/GenBank/DDBJ whole genome shotgun (WGS) entry which is preliminary data.</text>
</comment>
<reference evidence="1 2" key="1">
    <citation type="journal article" date="2019" name="Genome Biol. Evol.">
        <title>The Rhododendron genome and chromosomal organization provide insight into shared whole-genome duplications across the heath family (Ericaceae).</title>
        <authorList>
            <person name="Soza V.L."/>
            <person name="Lindsley D."/>
            <person name="Waalkes A."/>
            <person name="Ramage E."/>
            <person name="Patwardhan R.P."/>
            <person name="Burton J.N."/>
            <person name="Adey A."/>
            <person name="Kumar A."/>
            <person name="Qiu R."/>
            <person name="Shendure J."/>
            <person name="Hall B."/>
        </authorList>
    </citation>
    <scope>NUCLEOTIDE SEQUENCE [LARGE SCALE GENOMIC DNA]</scope>
    <source>
        <strain evidence="1">RSF 1966-606</strain>
    </source>
</reference>
<dbReference type="OrthoDB" id="10581946at2759"/>
<gene>
    <name evidence="1" type="ORF">C3L33_13627</name>
</gene>
<organism evidence="1 2">
    <name type="scientific">Rhododendron williamsianum</name>
    <dbReference type="NCBI Taxonomy" id="262921"/>
    <lineage>
        <taxon>Eukaryota</taxon>
        <taxon>Viridiplantae</taxon>
        <taxon>Streptophyta</taxon>
        <taxon>Embryophyta</taxon>
        <taxon>Tracheophyta</taxon>
        <taxon>Spermatophyta</taxon>
        <taxon>Magnoliopsida</taxon>
        <taxon>eudicotyledons</taxon>
        <taxon>Gunneridae</taxon>
        <taxon>Pentapetalae</taxon>
        <taxon>asterids</taxon>
        <taxon>Ericales</taxon>
        <taxon>Ericaceae</taxon>
        <taxon>Ericoideae</taxon>
        <taxon>Rhodoreae</taxon>
        <taxon>Rhododendron</taxon>
    </lineage>
</organism>
<sequence>MFHHDLLGWSKFLLEHSRDNHNKATKEDYSRILDSLQDDDGEGYCNSVVGLSWMMMTRLSDDEGDHDYDSDIDLSPPTVMQNSMAEYVNCIEELSPRSVWEWDETHINQVVADGVIQFDLFDRLREPQLLDLLRKYVNGELPRDSGLAPYENV</sequence>
<name>A0A6A4LA04_9ERIC</name>